<dbReference type="EMBL" id="BSOZ01000004">
    <property type="protein sequence ID" value="GLS03331.1"/>
    <property type="molecule type" value="Genomic_DNA"/>
</dbReference>
<sequence>MDLSASAGSDFVAANGALNAGGIGLTADWLYNDDLGYTAGLGLGLGVPLGSALVTLGGKAMYVDLDDRDNGGALAVGGTVQWPLGEHFKLLGGAWYAPESLASGIGAYTEASAGVRFNLTRLVGAELGYKYVKVESDDDRPATELANGVYGGVTFSF</sequence>
<comment type="caution">
    <text evidence="2">The sequence shown here is derived from an EMBL/GenBank/DDBJ whole genome shotgun (WGS) entry which is preliminary data.</text>
</comment>
<dbReference type="SUPFAM" id="SSF56925">
    <property type="entry name" value="OMPA-like"/>
    <property type="match status" value="1"/>
</dbReference>
<evidence type="ECO:0000256" key="1">
    <source>
        <dbReference type="ARBA" id="ARBA00004442"/>
    </source>
</evidence>
<dbReference type="InterPro" id="IPR011250">
    <property type="entry name" value="OMP/PagP_B-barrel"/>
</dbReference>
<comment type="subcellular location">
    <subcellularLocation>
        <location evidence="1">Cell outer membrane</location>
    </subcellularLocation>
</comment>
<organism evidence="2 3">
    <name type="scientific">Chitiniphilus shinanonensis</name>
    <dbReference type="NCBI Taxonomy" id="553088"/>
    <lineage>
        <taxon>Bacteria</taxon>
        <taxon>Pseudomonadati</taxon>
        <taxon>Pseudomonadota</taxon>
        <taxon>Betaproteobacteria</taxon>
        <taxon>Neisseriales</taxon>
        <taxon>Chitinibacteraceae</taxon>
        <taxon>Chitiniphilus</taxon>
    </lineage>
</organism>
<protein>
    <recommendedName>
        <fullName evidence="4">YfaZ</fullName>
    </recommendedName>
</protein>
<evidence type="ECO:0000313" key="2">
    <source>
        <dbReference type="EMBL" id="GLS03331.1"/>
    </source>
</evidence>
<keyword evidence="3" id="KW-1185">Reference proteome</keyword>
<gene>
    <name evidence="2" type="ORF">GCM10007860_04740</name>
</gene>
<evidence type="ECO:0008006" key="4">
    <source>
        <dbReference type="Google" id="ProtNLM"/>
    </source>
</evidence>
<dbReference type="Pfam" id="PF07437">
    <property type="entry name" value="YfaZ"/>
    <property type="match status" value="1"/>
</dbReference>
<accession>A0ABQ6BPW6</accession>
<name>A0ABQ6BPW6_9NEIS</name>
<dbReference type="Proteomes" id="UP001156836">
    <property type="component" value="Unassembled WGS sequence"/>
</dbReference>
<proteinExistence type="predicted"/>
<evidence type="ECO:0000313" key="3">
    <source>
        <dbReference type="Proteomes" id="UP001156836"/>
    </source>
</evidence>
<dbReference type="InterPro" id="IPR009998">
    <property type="entry name" value="YfaZ"/>
</dbReference>
<reference evidence="3" key="1">
    <citation type="journal article" date="2019" name="Int. J. Syst. Evol. Microbiol.">
        <title>The Global Catalogue of Microorganisms (GCM) 10K type strain sequencing project: providing services to taxonomists for standard genome sequencing and annotation.</title>
        <authorList>
            <consortium name="The Broad Institute Genomics Platform"/>
            <consortium name="The Broad Institute Genome Sequencing Center for Infectious Disease"/>
            <person name="Wu L."/>
            <person name="Ma J."/>
        </authorList>
    </citation>
    <scope>NUCLEOTIDE SEQUENCE [LARGE SCALE GENOMIC DNA]</scope>
    <source>
        <strain evidence="3">NBRC 104970</strain>
    </source>
</reference>